<dbReference type="VEuPathDB" id="FungiDB:SeMB42_g00435"/>
<protein>
    <submittedName>
        <fullName evidence="1">Uncharacterized protein</fullName>
    </submittedName>
</protein>
<comment type="caution">
    <text evidence="1">The sequence shown here is derived from an EMBL/GenBank/DDBJ whole genome shotgun (WGS) entry which is preliminary data.</text>
</comment>
<gene>
    <name evidence="1" type="ORF">SeLEV6574_g01126</name>
</gene>
<evidence type="ECO:0000313" key="2">
    <source>
        <dbReference type="Proteomes" id="UP000320475"/>
    </source>
</evidence>
<reference evidence="1 2" key="1">
    <citation type="journal article" date="2019" name="Sci. Rep.">
        <title>Comparative genomics of chytrid fungi reveal insights into the obligate biotrophic and pathogenic lifestyle of Synchytrium endobioticum.</title>
        <authorList>
            <person name="van de Vossenberg B.T.L.H."/>
            <person name="Warris S."/>
            <person name="Nguyen H.D.T."/>
            <person name="van Gent-Pelzer M.P.E."/>
            <person name="Joly D.L."/>
            <person name="van de Geest H.C."/>
            <person name="Bonants P.J.M."/>
            <person name="Smith D.S."/>
            <person name="Levesque C.A."/>
            <person name="van der Lee T.A.J."/>
        </authorList>
    </citation>
    <scope>NUCLEOTIDE SEQUENCE [LARGE SCALE GENOMIC DNA]</scope>
    <source>
        <strain evidence="1 2">LEV6574</strain>
    </source>
</reference>
<accession>A0A507DGM9</accession>
<name>A0A507DGM9_9FUNG</name>
<dbReference type="AlphaFoldDB" id="A0A507DGM9"/>
<proteinExistence type="predicted"/>
<organism evidence="1 2">
    <name type="scientific">Synchytrium endobioticum</name>
    <dbReference type="NCBI Taxonomy" id="286115"/>
    <lineage>
        <taxon>Eukaryota</taxon>
        <taxon>Fungi</taxon>
        <taxon>Fungi incertae sedis</taxon>
        <taxon>Chytridiomycota</taxon>
        <taxon>Chytridiomycota incertae sedis</taxon>
        <taxon>Chytridiomycetes</taxon>
        <taxon>Synchytriales</taxon>
        <taxon>Synchytriaceae</taxon>
        <taxon>Synchytrium</taxon>
    </lineage>
</organism>
<evidence type="ECO:0000313" key="1">
    <source>
        <dbReference type="EMBL" id="TPX50048.1"/>
    </source>
</evidence>
<dbReference type="EMBL" id="QEAM01000023">
    <property type="protein sequence ID" value="TPX50048.1"/>
    <property type="molecule type" value="Genomic_DNA"/>
</dbReference>
<sequence>MLGTSDHGAAARVWDRDVLMRILRKRMDSVEFESSDMIWDDKTLKSLMPYVIPKDVGLTFGYLMAEPTDVMLLETLECHWHAPAHSNLCLGFTNLPAAVVTHREALENLQLCYIPLGFAFIIPRVQQLQEKYMKKIKAVAGNAAVGVQGPFGRVTLLPGHSAASRAESVFSDRGLTGSSGGSGGWYGNVVKIVEDEWMNNLVGCLIFSALPMYRIARYLRIIVSSPRHASTATSAAARRMEQSICWRLLKIATVAVGGVAAGSHIANHGAYALSKNVLGVFDYVEDQEDDDTPHSADAQADADSQPGFRIGDLFGDYRLHVTLHLVNPDESYVVNARQKALGQLSDLHNFKSSHINPSSKDTSISVLAQKEVELVECYLKHHIHLLDLRAKEIETGVLVHGLNYNTDVALFGATSASAKQAASSMWPSIWPFSSKDQKASIKP</sequence>
<dbReference type="Proteomes" id="UP000320475">
    <property type="component" value="Unassembled WGS sequence"/>
</dbReference>